<dbReference type="EMBL" id="AP023396">
    <property type="protein sequence ID" value="BCK59164.1"/>
    <property type="molecule type" value="Genomic_DNA"/>
</dbReference>
<sequence>MVTEVMKTLLRRAALRGGFEGCGTARDAGGATVGGGYPLRLAKARPGWAAYKDESGRPGSLFKRLTRCDPRYGMGSLTRYPVEMLGNPPYRRCRRSDTDR</sequence>
<organism evidence="1 2">
    <name type="scientific">Nocardia wallacei</name>
    <dbReference type="NCBI Taxonomy" id="480035"/>
    <lineage>
        <taxon>Bacteria</taxon>
        <taxon>Bacillati</taxon>
        <taxon>Actinomycetota</taxon>
        <taxon>Actinomycetes</taxon>
        <taxon>Mycobacteriales</taxon>
        <taxon>Nocardiaceae</taxon>
        <taxon>Nocardia</taxon>
    </lineage>
</organism>
<protein>
    <submittedName>
        <fullName evidence="1">Uncharacterized protein</fullName>
    </submittedName>
</protein>
<evidence type="ECO:0000313" key="2">
    <source>
        <dbReference type="Proteomes" id="UP000516173"/>
    </source>
</evidence>
<name>A0A7G1L1C3_9NOCA</name>
<reference evidence="1 2" key="1">
    <citation type="submission" date="2020-08" db="EMBL/GenBank/DDBJ databases">
        <title>Genome Sequencing of Nocardia wallacei strain FMUON74 and assembly.</title>
        <authorList>
            <person name="Toyokawa M."/>
            <person name="Uesaka K."/>
        </authorList>
    </citation>
    <scope>NUCLEOTIDE SEQUENCE [LARGE SCALE GENOMIC DNA]</scope>
    <source>
        <strain evidence="1 2">FMUON74</strain>
    </source>
</reference>
<dbReference type="AlphaFoldDB" id="A0A7G1L1C3"/>
<keyword evidence="2" id="KW-1185">Reference proteome</keyword>
<dbReference type="KEGG" id="nwl:NWFMUON74_69360"/>
<proteinExistence type="predicted"/>
<dbReference type="Proteomes" id="UP000516173">
    <property type="component" value="Chromosome"/>
</dbReference>
<gene>
    <name evidence="1" type="ORF">NWFMUON74_69360</name>
</gene>
<evidence type="ECO:0000313" key="1">
    <source>
        <dbReference type="EMBL" id="BCK59164.1"/>
    </source>
</evidence>
<accession>A0A7G1L1C3</accession>